<keyword evidence="6 12" id="KW-1133">Transmembrane helix</keyword>
<feature type="domain" description="ABC transporter" evidence="13">
    <location>
        <begin position="360"/>
        <end position="595"/>
    </location>
</feature>
<evidence type="ECO:0000256" key="8">
    <source>
        <dbReference type="ARBA" id="ARBA00034018"/>
    </source>
</evidence>
<keyword evidence="3 12" id="KW-0812">Transmembrane</keyword>
<keyword evidence="4" id="KW-0547">Nucleotide-binding</keyword>
<dbReference type="KEGG" id="lpse:FGL85_09735"/>
<evidence type="ECO:0000256" key="5">
    <source>
        <dbReference type="ARBA" id="ARBA00022840"/>
    </source>
</evidence>
<protein>
    <recommendedName>
        <fullName evidence="11">Multidrug resistance ABC transporter ATP-binding and permease protein</fullName>
        <ecNumber evidence="2">7.6.2.2</ecNumber>
    </recommendedName>
</protein>
<dbReference type="InterPro" id="IPR027417">
    <property type="entry name" value="P-loop_NTPase"/>
</dbReference>
<dbReference type="Gene3D" id="3.40.50.300">
    <property type="entry name" value="P-loop containing nucleotide triphosphate hydrolases"/>
    <property type="match status" value="1"/>
</dbReference>
<evidence type="ECO:0000256" key="4">
    <source>
        <dbReference type="ARBA" id="ARBA00022741"/>
    </source>
</evidence>
<dbReference type="CDD" id="cd07346">
    <property type="entry name" value="ABC_6TM_exporters"/>
    <property type="match status" value="1"/>
</dbReference>
<comment type="function">
    <text evidence="9">Efflux transporter for a variety of amphiphilic cationic compounds, including antibiotics.</text>
</comment>
<dbReference type="InterPro" id="IPR011527">
    <property type="entry name" value="ABC1_TM_dom"/>
</dbReference>
<dbReference type="PANTHER" id="PTHR43394:SF1">
    <property type="entry name" value="ATP-BINDING CASSETTE SUB-FAMILY B MEMBER 10, MITOCHONDRIAL"/>
    <property type="match status" value="1"/>
</dbReference>
<feature type="transmembrane region" description="Helical" evidence="12">
    <location>
        <begin position="269"/>
        <end position="290"/>
    </location>
</feature>
<dbReference type="PROSITE" id="PS50929">
    <property type="entry name" value="ABC_TM1F"/>
    <property type="match status" value="1"/>
</dbReference>
<feature type="transmembrane region" description="Helical" evidence="12">
    <location>
        <begin position="41"/>
        <end position="59"/>
    </location>
</feature>
<dbReference type="SUPFAM" id="SSF52540">
    <property type="entry name" value="P-loop containing nucleoside triphosphate hydrolases"/>
    <property type="match status" value="1"/>
</dbReference>
<evidence type="ECO:0000313" key="17">
    <source>
        <dbReference type="Proteomes" id="UP000321296"/>
    </source>
</evidence>
<evidence type="ECO:0000256" key="7">
    <source>
        <dbReference type="ARBA" id="ARBA00023136"/>
    </source>
</evidence>
<dbReference type="GO" id="GO:0005524">
    <property type="term" value="F:ATP binding"/>
    <property type="evidence" value="ECO:0007669"/>
    <property type="project" value="UniProtKB-KW"/>
</dbReference>
<dbReference type="SUPFAM" id="SSF90123">
    <property type="entry name" value="ABC transporter transmembrane region"/>
    <property type="match status" value="1"/>
</dbReference>
<dbReference type="GO" id="GO:0008559">
    <property type="term" value="F:ABC-type xenobiotic transporter activity"/>
    <property type="evidence" value="ECO:0007669"/>
    <property type="project" value="UniProtKB-EC"/>
</dbReference>
<dbReference type="Pfam" id="PF00005">
    <property type="entry name" value="ABC_tran"/>
    <property type="match status" value="1"/>
</dbReference>
<dbReference type="EC" id="7.6.2.2" evidence="2"/>
<accession>A0A5B8T6P8</accession>
<evidence type="ECO:0000256" key="11">
    <source>
        <dbReference type="ARBA" id="ARBA00072598"/>
    </source>
</evidence>
<comment type="subcellular location">
    <subcellularLocation>
        <location evidence="1">Cell membrane</location>
        <topology evidence="1">Multi-pass membrane protein</topology>
    </subcellularLocation>
</comment>
<evidence type="ECO:0000259" key="13">
    <source>
        <dbReference type="PROSITE" id="PS50893"/>
    </source>
</evidence>
<evidence type="ECO:0000256" key="2">
    <source>
        <dbReference type="ARBA" id="ARBA00012191"/>
    </source>
</evidence>
<comment type="similarity">
    <text evidence="10">Belongs to the ABC transporter superfamily. Multidrug exporter LmrA (TC 3.A.1.117.1) family.</text>
</comment>
<dbReference type="Gene3D" id="1.20.1560.10">
    <property type="entry name" value="ABC transporter type 1, transmembrane domain"/>
    <property type="match status" value="1"/>
</dbReference>
<keyword evidence="18" id="KW-1185">Reference proteome</keyword>
<dbReference type="PROSITE" id="PS50893">
    <property type="entry name" value="ABC_TRANSPORTER_2"/>
    <property type="match status" value="1"/>
</dbReference>
<dbReference type="AlphaFoldDB" id="A0A5B8T6P8"/>
<evidence type="ECO:0000313" key="18">
    <source>
        <dbReference type="Proteomes" id="UP001529201"/>
    </source>
</evidence>
<evidence type="ECO:0000256" key="1">
    <source>
        <dbReference type="ARBA" id="ARBA00004651"/>
    </source>
</evidence>
<evidence type="ECO:0000313" key="16">
    <source>
        <dbReference type="EMBL" id="QEA42760.1"/>
    </source>
</evidence>
<dbReference type="RefSeq" id="WP_147651875.1">
    <property type="nucleotide sequence ID" value="NZ_CP042383.1"/>
</dbReference>
<evidence type="ECO:0000256" key="9">
    <source>
        <dbReference type="ARBA" id="ARBA00059943"/>
    </source>
</evidence>
<keyword evidence="5 16" id="KW-0067">ATP-binding</keyword>
<evidence type="ECO:0000256" key="6">
    <source>
        <dbReference type="ARBA" id="ARBA00022989"/>
    </source>
</evidence>
<dbReference type="GO" id="GO:0005886">
    <property type="term" value="C:plasma membrane"/>
    <property type="evidence" value="ECO:0007669"/>
    <property type="project" value="UniProtKB-SubCell"/>
</dbReference>
<dbReference type="Proteomes" id="UP000321296">
    <property type="component" value="Chromosome"/>
</dbReference>
<dbReference type="InterPro" id="IPR036640">
    <property type="entry name" value="ABC1_TM_sf"/>
</dbReference>
<evidence type="ECO:0000256" key="12">
    <source>
        <dbReference type="SAM" id="Phobius"/>
    </source>
</evidence>
<feature type="transmembrane region" description="Helical" evidence="12">
    <location>
        <begin position="79"/>
        <end position="100"/>
    </location>
</feature>
<dbReference type="InterPro" id="IPR003439">
    <property type="entry name" value="ABC_transporter-like_ATP-bd"/>
</dbReference>
<name>A0A5B8T6P8_LEUPS</name>
<evidence type="ECO:0000256" key="10">
    <source>
        <dbReference type="ARBA" id="ARBA00061674"/>
    </source>
</evidence>
<organism evidence="16 17">
    <name type="scientific">Leuconostoc pseudomesenteroides</name>
    <dbReference type="NCBI Taxonomy" id="33968"/>
    <lineage>
        <taxon>Bacteria</taxon>
        <taxon>Bacillati</taxon>
        <taxon>Bacillota</taxon>
        <taxon>Bacilli</taxon>
        <taxon>Lactobacillales</taxon>
        <taxon>Lactobacillaceae</taxon>
        <taxon>Leuconostoc</taxon>
    </lineage>
</organism>
<dbReference type="EMBL" id="JARGDN010000004">
    <property type="protein sequence ID" value="MDG9733315.1"/>
    <property type="molecule type" value="Genomic_DNA"/>
</dbReference>
<dbReference type="EMBL" id="CP042383">
    <property type="protein sequence ID" value="QEA42760.1"/>
    <property type="molecule type" value="Genomic_DNA"/>
</dbReference>
<evidence type="ECO:0000313" key="15">
    <source>
        <dbReference type="EMBL" id="MDG9733315.1"/>
    </source>
</evidence>
<dbReference type="PANTHER" id="PTHR43394">
    <property type="entry name" value="ATP-DEPENDENT PERMEASE MDL1, MITOCHONDRIAL"/>
    <property type="match status" value="1"/>
</dbReference>
<reference evidence="15 18" key="2">
    <citation type="submission" date="2023-02" db="EMBL/GenBank/DDBJ databases">
        <title>Antimicrobial susceptibility testing and tentative epidemiological cut-off values for Lactobacillaceae family species intended for ingestion.</title>
        <authorList>
            <person name="Noehr-Meldgaard K."/>
            <person name="Struve C."/>
            <person name="Ingmer H."/>
            <person name="Koza A."/>
            <person name="Al-Nakeeb K."/>
            <person name="Agersoe Y."/>
        </authorList>
    </citation>
    <scope>NUCLEOTIDE SEQUENCE [LARGE SCALE GENOMIC DNA]</scope>
    <source>
        <strain evidence="15 18">DSM 20193</strain>
    </source>
</reference>
<proteinExistence type="inferred from homology"/>
<dbReference type="PROSITE" id="PS00211">
    <property type="entry name" value="ABC_TRANSPORTER_1"/>
    <property type="match status" value="1"/>
</dbReference>
<dbReference type="InterPro" id="IPR039421">
    <property type="entry name" value="Type_1_exporter"/>
</dbReference>
<reference evidence="16 17" key="1">
    <citation type="submission" date="2019-06" db="EMBL/GenBank/DDBJ databases">
        <title>Genome analyses of bacteria isolated from kimchi.</title>
        <authorList>
            <person name="Lee S."/>
            <person name="Ahn S."/>
            <person name="Roh S."/>
        </authorList>
    </citation>
    <scope>NUCLEOTIDE SEQUENCE [LARGE SCALE GENOMIC DNA]</scope>
    <source>
        <strain evidence="16 17">CBA3630</strain>
    </source>
</reference>
<dbReference type="GO" id="GO:0016887">
    <property type="term" value="F:ATP hydrolysis activity"/>
    <property type="evidence" value="ECO:0007669"/>
    <property type="project" value="InterPro"/>
</dbReference>
<dbReference type="SMART" id="SM00382">
    <property type="entry name" value="AAA"/>
    <property type="match status" value="1"/>
</dbReference>
<comment type="catalytic activity">
    <reaction evidence="8">
        <text>ATP + H2O + xenobioticSide 1 = ADP + phosphate + xenobioticSide 2.</text>
        <dbReference type="EC" id="7.6.2.2"/>
    </reaction>
</comment>
<evidence type="ECO:0000256" key="3">
    <source>
        <dbReference type="ARBA" id="ARBA00022692"/>
    </source>
</evidence>
<feature type="domain" description="ABC transmembrane type-1" evidence="14">
    <location>
        <begin position="43"/>
        <end position="325"/>
    </location>
</feature>
<sequence>MRNPNGRMSPTEIKKQLAQSDTTAIEMLRFVFGSVLKRRGLVILNVFLLTLMAVLNFVVPQFTKNIIDHALPNSQQQALYTNVIGLLIVTIFLGVVSFASTYMMQMLSQRAITELRIKTYRFILKEDYAFFQDAKTGDLMVRLTSDIGNLQMLISSNTFGIIGNIFTFVGVLIFLFIQNWQLALMVSITFPILFVTIRFFRGHIREAYSNVRYAQSKINNQLQATLTEIELIKAYTTENAETTKFESIAEESNGYSLEATKWQAIFQPLVTLINTIGTAIVLLFGSLLVMNKAMTIGDLVAYLAYVAMLQDPIRSFSMLMNVFQTAQVSYDRIKNILSYEPKILEPTTPQPFPNPLQQHIQLSNVTFDYEMGSDHALNDVSMTIPAGKTTALVGRSGSGKSTIIKLLTRFYDRSKGDILFDNIDIRTFQISDLRQHISVVSQDVTIVDGTIADNIMYGSNNTNEEAIWQAAKRADIADFIAKQPNQLATQVGERGLKLSGGQKQRLSIARALLKDAPIVILDEATAALDNESEKTIQHALDNLMVAKTAIVIAHRLSTVHKADQIIVMNDGQVAETGTHDSLLQKQGIYKRLYDAQFE</sequence>
<feature type="transmembrane region" description="Helical" evidence="12">
    <location>
        <begin position="159"/>
        <end position="177"/>
    </location>
</feature>
<evidence type="ECO:0000259" key="14">
    <source>
        <dbReference type="PROSITE" id="PS50929"/>
    </source>
</evidence>
<dbReference type="Pfam" id="PF00664">
    <property type="entry name" value="ABC_membrane"/>
    <property type="match status" value="1"/>
</dbReference>
<keyword evidence="7 12" id="KW-0472">Membrane</keyword>
<dbReference type="FunFam" id="3.40.50.300:FF:000218">
    <property type="entry name" value="Multidrug ABC transporter ATP-binding protein"/>
    <property type="match status" value="1"/>
</dbReference>
<dbReference type="GeneID" id="64345139"/>
<feature type="transmembrane region" description="Helical" evidence="12">
    <location>
        <begin position="183"/>
        <end position="200"/>
    </location>
</feature>
<dbReference type="Proteomes" id="UP001529201">
    <property type="component" value="Unassembled WGS sequence"/>
</dbReference>
<dbReference type="InterPro" id="IPR003593">
    <property type="entry name" value="AAA+_ATPase"/>
</dbReference>
<gene>
    <name evidence="16" type="ORF">FGL85_09735</name>
    <name evidence="15" type="ORF">P1N92_04170</name>
</gene>
<dbReference type="InterPro" id="IPR017871">
    <property type="entry name" value="ABC_transporter-like_CS"/>
</dbReference>
<dbReference type="GO" id="GO:0015421">
    <property type="term" value="F:ABC-type oligopeptide transporter activity"/>
    <property type="evidence" value="ECO:0007669"/>
    <property type="project" value="TreeGrafter"/>
</dbReference>